<sequence length="334" mass="36457">MREVRQRRFGDRVKNAWSSDALLGVGVIVVVVAILATLGIFYLRPANQKTIAFETTDASAITTGQDVRVAGISVGKVSDVTLEPNRVKVSMRVDESTAVGDQSRVEVRMLTPVGGYAITLIPMGTQASAGVIPADRVAVPYSIGDVLQSAPTVTDQVDATDVNANLEQVASALQSNSTSLRSIVEGMNAVTGVFDRQRAQMHRVAALASEYLQNFNANREFVFDLIRKIDIVVTTYNNNAAGFNYTYYLLGMILSRVMPFEKFYLKHSDLVRTNIYAIRDAITEMQKHMGPALDNLLAMRDQLAKWLTPNGIREIGGGTILASDVCVPIPGRRC</sequence>
<feature type="domain" description="Mce/MlaD" evidence="2">
    <location>
        <begin position="48"/>
        <end position="122"/>
    </location>
</feature>
<evidence type="ECO:0000313" key="4">
    <source>
        <dbReference type="Proteomes" id="UP000271469"/>
    </source>
</evidence>
<gene>
    <name evidence="3" type="ORF">D7316_04288</name>
</gene>
<keyword evidence="1" id="KW-1133">Transmembrane helix</keyword>
<feature type="transmembrane region" description="Helical" evidence="1">
    <location>
        <begin position="21"/>
        <end position="43"/>
    </location>
</feature>
<accession>A0A3G8JS03</accession>
<dbReference type="RefSeq" id="WP_124709997.1">
    <property type="nucleotide sequence ID" value="NZ_CP033972.1"/>
</dbReference>
<dbReference type="InterPro" id="IPR003399">
    <property type="entry name" value="Mce/MlaD"/>
</dbReference>
<dbReference type="GO" id="GO:0005576">
    <property type="term" value="C:extracellular region"/>
    <property type="evidence" value="ECO:0007669"/>
    <property type="project" value="TreeGrafter"/>
</dbReference>
<dbReference type="InterPro" id="IPR052336">
    <property type="entry name" value="MlaD_Phospholipid_Transporter"/>
</dbReference>
<reference evidence="3 4" key="1">
    <citation type="submission" date="2018-11" db="EMBL/GenBank/DDBJ databases">
        <title>Gordonia insulae sp. nov., isolated from an island soil.</title>
        <authorList>
            <person name="Kim Y.S."/>
            <person name="Kim S.B."/>
        </authorList>
    </citation>
    <scope>NUCLEOTIDE SEQUENCE [LARGE SCALE GENOMIC DNA]</scope>
    <source>
        <strain evidence="3 4">MMS17-SY073</strain>
    </source>
</reference>
<evidence type="ECO:0000259" key="2">
    <source>
        <dbReference type="Pfam" id="PF02470"/>
    </source>
</evidence>
<evidence type="ECO:0000256" key="1">
    <source>
        <dbReference type="SAM" id="Phobius"/>
    </source>
</evidence>
<keyword evidence="4" id="KW-1185">Reference proteome</keyword>
<keyword evidence="1" id="KW-0472">Membrane</keyword>
<organism evidence="3 4">
    <name type="scientific">Gordonia insulae</name>
    <dbReference type="NCBI Taxonomy" id="2420509"/>
    <lineage>
        <taxon>Bacteria</taxon>
        <taxon>Bacillati</taxon>
        <taxon>Actinomycetota</taxon>
        <taxon>Actinomycetes</taxon>
        <taxon>Mycobacteriales</taxon>
        <taxon>Gordoniaceae</taxon>
        <taxon>Gordonia</taxon>
    </lineage>
</organism>
<dbReference type="PANTHER" id="PTHR33371:SF18">
    <property type="entry name" value="MCE-FAMILY PROTEIN MCE3C"/>
    <property type="match status" value="1"/>
</dbReference>
<dbReference type="EMBL" id="CP033972">
    <property type="protein sequence ID" value="AZG47676.1"/>
    <property type="molecule type" value="Genomic_DNA"/>
</dbReference>
<evidence type="ECO:0000313" key="3">
    <source>
        <dbReference type="EMBL" id="AZG47676.1"/>
    </source>
</evidence>
<dbReference type="AlphaFoldDB" id="A0A3G8JS03"/>
<protein>
    <recommendedName>
        <fullName evidence="2">Mce/MlaD domain-containing protein</fullName>
    </recommendedName>
</protein>
<name>A0A3G8JS03_9ACTN</name>
<keyword evidence="1" id="KW-0812">Transmembrane</keyword>
<dbReference type="OrthoDB" id="4379218at2"/>
<dbReference type="Pfam" id="PF02470">
    <property type="entry name" value="MlaD"/>
    <property type="match status" value="1"/>
</dbReference>
<dbReference type="Proteomes" id="UP000271469">
    <property type="component" value="Chromosome"/>
</dbReference>
<dbReference type="KEGG" id="gom:D7316_04288"/>
<proteinExistence type="predicted"/>
<dbReference type="PANTHER" id="PTHR33371">
    <property type="entry name" value="INTERMEMBRANE PHOSPHOLIPID TRANSPORT SYSTEM BINDING PROTEIN MLAD-RELATED"/>
    <property type="match status" value="1"/>
</dbReference>